<dbReference type="EMBL" id="BMAO01003125">
    <property type="protein sequence ID" value="GFQ85859.1"/>
    <property type="molecule type" value="Genomic_DNA"/>
</dbReference>
<gene>
    <name evidence="2" type="ORF">TNCT_555181</name>
</gene>
<name>A0A8X6FRS9_TRICU</name>
<sequence length="114" mass="13056">MEDHSKKSSRKKKHKGSKRKSRDPSEKEESEDEVKETSDVPGSFKDKDSSDSSIEYVPKVKIRKTPSEPQFSVVTETVSENTTFHPNPKEIVFSISHKRSYEVKVVCFEVVHNS</sequence>
<proteinExistence type="predicted"/>
<evidence type="ECO:0000313" key="2">
    <source>
        <dbReference type="EMBL" id="GFQ85859.1"/>
    </source>
</evidence>
<feature type="region of interest" description="Disordered" evidence="1">
    <location>
        <begin position="1"/>
        <end position="58"/>
    </location>
</feature>
<reference evidence="2" key="1">
    <citation type="submission" date="2020-07" db="EMBL/GenBank/DDBJ databases">
        <title>Multicomponent nature underlies the extraordinary mechanical properties of spider dragline silk.</title>
        <authorList>
            <person name="Kono N."/>
            <person name="Nakamura H."/>
            <person name="Mori M."/>
            <person name="Yoshida Y."/>
            <person name="Ohtoshi R."/>
            <person name="Malay A.D."/>
            <person name="Moran D.A.P."/>
            <person name="Tomita M."/>
            <person name="Numata K."/>
            <person name="Arakawa K."/>
        </authorList>
    </citation>
    <scope>NUCLEOTIDE SEQUENCE</scope>
</reference>
<organism evidence="2 3">
    <name type="scientific">Trichonephila clavata</name>
    <name type="common">Joro spider</name>
    <name type="synonym">Nephila clavata</name>
    <dbReference type="NCBI Taxonomy" id="2740835"/>
    <lineage>
        <taxon>Eukaryota</taxon>
        <taxon>Metazoa</taxon>
        <taxon>Ecdysozoa</taxon>
        <taxon>Arthropoda</taxon>
        <taxon>Chelicerata</taxon>
        <taxon>Arachnida</taxon>
        <taxon>Araneae</taxon>
        <taxon>Araneomorphae</taxon>
        <taxon>Entelegynae</taxon>
        <taxon>Araneoidea</taxon>
        <taxon>Nephilidae</taxon>
        <taxon>Trichonephila</taxon>
    </lineage>
</organism>
<accession>A0A8X6FRS9</accession>
<keyword evidence="3" id="KW-1185">Reference proteome</keyword>
<dbReference type="Proteomes" id="UP000887116">
    <property type="component" value="Unassembled WGS sequence"/>
</dbReference>
<evidence type="ECO:0000313" key="3">
    <source>
        <dbReference type="Proteomes" id="UP000887116"/>
    </source>
</evidence>
<evidence type="ECO:0000256" key="1">
    <source>
        <dbReference type="SAM" id="MobiDB-lite"/>
    </source>
</evidence>
<dbReference type="AlphaFoldDB" id="A0A8X6FRS9"/>
<comment type="caution">
    <text evidence="2">The sequence shown here is derived from an EMBL/GenBank/DDBJ whole genome shotgun (WGS) entry which is preliminary data.</text>
</comment>
<protein>
    <submittedName>
        <fullName evidence="2">Uncharacterized protein</fullName>
    </submittedName>
</protein>
<feature type="compositionally biased region" description="Basic residues" evidence="1">
    <location>
        <begin position="7"/>
        <end position="21"/>
    </location>
</feature>